<evidence type="ECO:0000256" key="14">
    <source>
        <dbReference type="RuleBase" id="RU365096"/>
    </source>
</evidence>
<feature type="domain" description="HhH-GPD" evidence="15">
    <location>
        <begin position="48"/>
        <end position="199"/>
    </location>
</feature>
<dbReference type="Pfam" id="PF00633">
    <property type="entry name" value="HHH"/>
    <property type="match status" value="1"/>
</dbReference>
<dbReference type="SUPFAM" id="SSF48150">
    <property type="entry name" value="DNA-glycosylase"/>
    <property type="match status" value="1"/>
</dbReference>
<dbReference type="CDD" id="cd00056">
    <property type="entry name" value="ENDO3c"/>
    <property type="match status" value="1"/>
</dbReference>
<evidence type="ECO:0000256" key="3">
    <source>
        <dbReference type="ARBA" id="ARBA00008343"/>
    </source>
</evidence>
<dbReference type="SUPFAM" id="SSF55811">
    <property type="entry name" value="Nudix"/>
    <property type="match status" value="1"/>
</dbReference>
<dbReference type="GO" id="GO:0000701">
    <property type="term" value="F:purine-specific mismatch base pair DNA N-glycosylase activity"/>
    <property type="evidence" value="ECO:0007669"/>
    <property type="project" value="UniProtKB-EC"/>
</dbReference>
<keyword evidence="17" id="KW-1185">Reference proteome</keyword>
<dbReference type="Gene3D" id="3.90.79.10">
    <property type="entry name" value="Nucleoside Triphosphate Pyrophosphohydrolase"/>
    <property type="match status" value="1"/>
</dbReference>
<dbReference type="Pfam" id="PF14815">
    <property type="entry name" value="NUDIX_4"/>
    <property type="match status" value="1"/>
</dbReference>
<sequence length="373" mass="41370">MTVCLTGCAEPSGDFAARLLDWYDQHGRHDLPWQKQVTPYRVWVSEIMLQQTQVGTVIPYFQRFMARFPDVHALASATQDEVLHYWSGLGYYARGRNLHRAAQQLVEQHQGQFPRERPALEALPGIGRSTAAAILALSRGQHEAILDGNVKRVLARHQAVQGWTGEAAVQKHLWMLAENLTPAQRVADYTQAIMDLGATVCTRSRPRCDACPVATDCLARAQGLQSSLPTPRPRREQPLRQVCMLIIQGPEGILLEQRPPTGLWGGLWGFPEVASTDDAAAWCQARLGVDPQECHAMEPFVHTFTHFRLHITPLRMWVQDPAAGVMEGAGRVWYKDTAQAGLGLAAPVARLLKQITQEDGETNGSHGEMRNAG</sequence>
<evidence type="ECO:0000313" key="16">
    <source>
        <dbReference type="EMBL" id="AHK80270.1"/>
    </source>
</evidence>
<comment type="cofactor">
    <cofactor evidence="14">
        <name>[4Fe-4S] cluster</name>
        <dbReference type="ChEBI" id="CHEBI:49883"/>
    </cofactor>
    <text evidence="14">Binds 1 [4Fe-4S] cluster.</text>
</comment>
<evidence type="ECO:0000313" key="17">
    <source>
        <dbReference type="Proteomes" id="UP000019442"/>
    </source>
</evidence>
<organism evidence="16 17">
    <name type="scientific">Ectothiorhodospira haloalkaliphila</name>
    <dbReference type="NCBI Taxonomy" id="421628"/>
    <lineage>
        <taxon>Bacteria</taxon>
        <taxon>Pseudomonadati</taxon>
        <taxon>Pseudomonadota</taxon>
        <taxon>Gammaproteobacteria</taxon>
        <taxon>Chromatiales</taxon>
        <taxon>Ectothiorhodospiraceae</taxon>
        <taxon>Ectothiorhodospira</taxon>
    </lineage>
</organism>
<dbReference type="RefSeq" id="WP_025282808.1">
    <property type="nucleotide sequence ID" value="NZ_CP007268.1"/>
</dbReference>
<dbReference type="InterPro" id="IPR011257">
    <property type="entry name" value="DNA_glycosylase"/>
</dbReference>
<name>W8L8V5_9GAMM</name>
<comment type="catalytic activity">
    <reaction evidence="1 14">
        <text>Hydrolyzes free adenine bases from 7,8-dihydro-8-oxoguanine:adenine mismatched double-stranded DNA, leaving an apurinic site.</text>
        <dbReference type="EC" id="3.2.2.31"/>
    </reaction>
</comment>
<dbReference type="InterPro" id="IPR005760">
    <property type="entry name" value="A/G_AdeGlyc_MutY"/>
</dbReference>
<proteinExistence type="inferred from homology"/>
<evidence type="ECO:0000256" key="5">
    <source>
        <dbReference type="ARBA" id="ARBA00022023"/>
    </source>
</evidence>
<evidence type="ECO:0000259" key="15">
    <source>
        <dbReference type="SMART" id="SM00478"/>
    </source>
</evidence>
<reference evidence="17" key="2">
    <citation type="submission" date="2014-02" db="EMBL/GenBank/DDBJ databases">
        <title>Draft Genome Sequence of extremely halophilic bacteria Halorhodospira halochloris.</title>
        <authorList>
            <person name="Singh K.S."/>
        </authorList>
    </citation>
    <scope>NUCLEOTIDE SEQUENCE [LARGE SCALE GENOMIC DNA]</scope>
    <source>
        <strain evidence="17">A</strain>
    </source>
</reference>
<dbReference type="GO" id="GO:0032357">
    <property type="term" value="F:oxidized purine DNA binding"/>
    <property type="evidence" value="ECO:0007669"/>
    <property type="project" value="TreeGrafter"/>
</dbReference>
<evidence type="ECO:0000256" key="13">
    <source>
        <dbReference type="ARBA" id="ARBA00023295"/>
    </source>
</evidence>
<evidence type="ECO:0000256" key="12">
    <source>
        <dbReference type="ARBA" id="ARBA00023204"/>
    </source>
</evidence>
<dbReference type="InterPro" id="IPR003651">
    <property type="entry name" value="Endonuclease3_FeS-loop_motif"/>
</dbReference>
<dbReference type="KEGG" id="hhc:M911_15185"/>
<evidence type="ECO:0000256" key="11">
    <source>
        <dbReference type="ARBA" id="ARBA00023014"/>
    </source>
</evidence>
<dbReference type="InterPro" id="IPR029119">
    <property type="entry name" value="MutY_C"/>
</dbReference>
<reference evidence="16 17" key="1">
    <citation type="journal article" date="2014" name="J Genomics">
        <title>Draft Genome Sequence of the Extremely Halophilic Phototrophic Purple Sulfur Bacterium Halorhodospira halochloris.</title>
        <authorList>
            <person name="Singh K.S."/>
            <person name="Kirksey J."/>
            <person name="Hoff W.D."/>
            <person name="Deole R."/>
        </authorList>
    </citation>
    <scope>NUCLEOTIDE SEQUENCE [LARGE SCALE GENOMIC DNA]</scope>
    <source>
        <strain evidence="16 17">A</strain>
    </source>
</reference>
<keyword evidence="13 14" id="KW-0326">Glycosidase</keyword>
<dbReference type="GO" id="GO:0006284">
    <property type="term" value="P:base-excision repair"/>
    <property type="evidence" value="ECO:0007669"/>
    <property type="project" value="UniProtKB-UniRule"/>
</dbReference>
<evidence type="ECO:0000256" key="7">
    <source>
        <dbReference type="ARBA" id="ARBA00022723"/>
    </source>
</evidence>
<dbReference type="PROSITE" id="PS00764">
    <property type="entry name" value="ENDONUCLEASE_III_1"/>
    <property type="match status" value="1"/>
</dbReference>
<evidence type="ECO:0000256" key="9">
    <source>
        <dbReference type="ARBA" id="ARBA00022801"/>
    </source>
</evidence>
<dbReference type="CDD" id="cd03431">
    <property type="entry name" value="NUDIX_DNA_Glycosylase_C-MutY"/>
    <property type="match status" value="1"/>
</dbReference>
<keyword evidence="10 14" id="KW-0408">Iron</keyword>
<comment type="function">
    <text evidence="2">Adenine glycosylase active on G-A mispairs. MutY also corrects error-prone DNA synthesis past GO lesions which are due to the oxidatively damaged form of guanine: 7,8-dihydro-8-oxoguanine (8-oxo-dGTP).</text>
</comment>
<dbReference type="HOGENOM" id="CLU_012862_0_2_6"/>
<dbReference type="SMART" id="SM00525">
    <property type="entry name" value="FES"/>
    <property type="match status" value="1"/>
</dbReference>
<keyword evidence="6" id="KW-0004">4Fe-4S</keyword>
<accession>W8L8V5</accession>
<dbReference type="NCBIfam" id="TIGR01084">
    <property type="entry name" value="mutY"/>
    <property type="match status" value="1"/>
</dbReference>
<dbReference type="GO" id="GO:0051539">
    <property type="term" value="F:4 iron, 4 sulfur cluster binding"/>
    <property type="evidence" value="ECO:0007669"/>
    <property type="project" value="UniProtKB-UniRule"/>
</dbReference>
<comment type="similarity">
    <text evidence="3 14">Belongs to the Nth/MutY family.</text>
</comment>
<evidence type="ECO:0000256" key="2">
    <source>
        <dbReference type="ARBA" id="ARBA00002933"/>
    </source>
</evidence>
<keyword evidence="8 14" id="KW-0227">DNA damage</keyword>
<keyword evidence="7" id="KW-0479">Metal-binding</keyword>
<dbReference type="Gene3D" id="1.10.340.30">
    <property type="entry name" value="Hypothetical protein, domain 2"/>
    <property type="match status" value="1"/>
</dbReference>
<gene>
    <name evidence="16" type="ORF">M911_15185</name>
</gene>
<dbReference type="InterPro" id="IPR023170">
    <property type="entry name" value="HhH_base_excis_C"/>
</dbReference>
<dbReference type="PANTHER" id="PTHR42944:SF1">
    <property type="entry name" value="ADENINE DNA GLYCOSYLASE"/>
    <property type="match status" value="1"/>
</dbReference>
<dbReference type="SMART" id="SM00478">
    <property type="entry name" value="ENDO3c"/>
    <property type="match status" value="1"/>
</dbReference>
<keyword evidence="12" id="KW-0234">DNA repair</keyword>
<dbReference type="AlphaFoldDB" id="W8L8V5"/>
<dbReference type="PATRIC" id="fig|1354791.3.peg.377"/>
<keyword evidence="9" id="KW-0378">Hydrolase</keyword>
<dbReference type="GO" id="GO:0034039">
    <property type="term" value="F:8-oxo-7,8-dihydroguanine DNA N-glycosylase activity"/>
    <property type="evidence" value="ECO:0007669"/>
    <property type="project" value="TreeGrafter"/>
</dbReference>
<evidence type="ECO:0000256" key="6">
    <source>
        <dbReference type="ARBA" id="ARBA00022485"/>
    </source>
</evidence>
<dbReference type="Proteomes" id="UP000019442">
    <property type="component" value="Chromosome"/>
</dbReference>
<protein>
    <recommendedName>
        <fullName evidence="5 14">Adenine DNA glycosylase</fullName>
        <ecNumber evidence="4 14">3.2.2.31</ecNumber>
    </recommendedName>
</protein>
<evidence type="ECO:0000256" key="10">
    <source>
        <dbReference type="ARBA" id="ARBA00023004"/>
    </source>
</evidence>
<dbReference type="NCBIfam" id="NF008132">
    <property type="entry name" value="PRK10880.1"/>
    <property type="match status" value="1"/>
</dbReference>
<dbReference type="PANTHER" id="PTHR42944">
    <property type="entry name" value="ADENINE DNA GLYCOSYLASE"/>
    <property type="match status" value="1"/>
</dbReference>
<dbReference type="EC" id="3.2.2.31" evidence="4 14"/>
<evidence type="ECO:0000256" key="8">
    <source>
        <dbReference type="ARBA" id="ARBA00022763"/>
    </source>
</evidence>
<evidence type="ECO:0000256" key="4">
    <source>
        <dbReference type="ARBA" id="ARBA00012045"/>
    </source>
</evidence>
<dbReference type="Pfam" id="PF00730">
    <property type="entry name" value="HhH-GPD"/>
    <property type="match status" value="1"/>
</dbReference>
<dbReference type="GO" id="GO:0006298">
    <property type="term" value="P:mismatch repair"/>
    <property type="evidence" value="ECO:0007669"/>
    <property type="project" value="TreeGrafter"/>
</dbReference>
<dbReference type="Gene3D" id="1.10.1670.10">
    <property type="entry name" value="Helix-hairpin-Helix base-excision DNA repair enzymes (C-terminal)"/>
    <property type="match status" value="1"/>
</dbReference>
<dbReference type="InterPro" id="IPR004035">
    <property type="entry name" value="Endouclease-III_FeS-bd_BS"/>
</dbReference>
<evidence type="ECO:0000256" key="1">
    <source>
        <dbReference type="ARBA" id="ARBA00000843"/>
    </source>
</evidence>
<dbReference type="InterPro" id="IPR000445">
    <property type="entry name" value="HhH_motif"/>
</dbReference>
<keyword evidence="11" id="KW-0411">Iron-sulfur</keyword>
<dbReference type="InterPro" id="IPR003265">
    <property type="entry name" value="HhH-GPD_domain"/>
</dbReference>
<dbReference type="EMBL" id="CP007268">
    <property type="protein sequence ID" value="AHK80270.1"/>
    <property type="molecule type" value="Genomic_DNA"/>
</dbReference>
<dbReference type="FunFam" id="1.10.340.30:FF:000002">
    <property type="entry name" value="Adenine DNA glycosylase"/>
    <property type="match status" value="1"/>
</dbReference>
<dbReference type="InterPro" id="IPR015797">
    <property type="entry name" value="NUDIX_hydrolase-like_dom_sf"/>
</dbReference>
<dbReference type="GO" id="GO:0035485">
    <property type="term" value="F:adenine/guanine mispair binding"/>
    <property type="evidence" value="ECO:0007669"/>
    <property type="project" value="TreeGrafter"/>
</dbReference>
<dbReference type="InterPro" id="IPR044298">
    <property type="entry name" value="MIG/MutY"/>
</dbReference>
<dbReference type="GO" id="GO:0046872">
    <property type="term" value="F:metal ion binding"/>
    <property type="evidence" value="ECO:0007669"/>
    <property type="project" value="UniProtKB-UniRule"/>
</dbReference>